<evidence type="ECO:0000256" key="1">
    <source>
        <dbReference type="ARBA" id="ARBA00009632"/>
    </source>
</evidence>
<dbReference type="Gene3D" id="3.40.1080.20">
    <property type="entry name" value="Acetyl-CoA hydrolase/transferase C-terminal domain"/>
    <property type="match status" value="1"/>
</dbReference>
<accession>A0ABY5PEZ6</accession>
<dbReference type="Gene3D" id="3.40.1080.10">
    <property type="entry name" value="Glutaconate Coenzyme A-transferase"/>
    <property type="match status" value="1"/>
</dbReference>
<evidence type="ECO:0000259" key="3">
    <source>
        <dbReference type="Pfam" id="PF02550"/>
    </source>
</evidence>
<keyword evidence="6" id="KW-1185">Reference proteome</keyword>
<protein>
    <submittedName>
        <fullName evidence="5">Propionyl-CoA--succinate CoA transferase</fullName>
    </submittedName>
</protein>
<dbReference type="GO" id="GO:0016740">
    <property type="term" value="F:transferase activity"/>
    <property type="evidence" value="ECO:0007669"/>
    <property type="project" value="UniProtKB-KW"/>
</dbReference>
<dbReference type="Pfam" id="PF13336">
    <property type="entry name" value="AcetylCoA_hyd_C"/>
    <property type="match status" value="1"/>
</dbReference>
<dbReference type="InterPro" id="IPR026888">
    <property type="entry name" value="AcetylCoA_hyd_C"/>
</dbReference>
<proteinExistence type="inferred from homology"/>
<dbReference type="InterPro" id="IPR038460">
    <property type="entry name" value="AcetylCoA_hyd_C_sf"/>
</dbReference>
<keyword evidence="2 5" id="KW-0808">Transferase</keyword>
<dbReference type="Proteomes" id="UP001058860">
    <property type="component" value="Chromosome"/>
</dbReference>
<dbReference type="InterPro" id="IPR046433">
    <property type="entry name" value="ActCoA_hydro"/>
</dbReference>
<reference evidence="6" key="1">
    <citation type="submission" date="2021-11" db="EMBL/GenBank/DDBJ databases">
        <title>Cultivation dependent microbiological survey of springs from the worlds oldest radium mine currently devoted to the extraction of radon-saturated water.</title>
        <authorList>
            <person name="Kapinusova G."/>
            <person name="Smrhova T."/>
            <person name="Strejcek M."/>
            <person name="Suman J."/>
            <person name="Jani K."/>
            <person name="Pajer P."/>
            <person name="Uhlik O."/>
        </authorList>
    </citation>
    <scope>NUCLEOTIDE SEQUENCE [LARGE SCALE GENOMIC DNA]</scope>
    <source>
        <strain evidence="6">J379</strain>
    </source>
</reference>
<dbReference type="InterPro" id="IPR003702">
    <property type="entry name" value="ActCoA_hydro_N"/>
</dbReference>
<name>A0ABY5PEZ6_9ACTN</name>
<feature type="domain" description="Acetyl-CoA hydrolase/transferase N-terminal" evidence="3">
    <location>
        <begin position="62"/>
        <end position="165"/>
    </location>
</feature>
<evidence type="ECO:0000313" key="5">
    <source>
        <dbReference type="EMBL" id="UUY03191.1"/>
    </source>
</evidence>
<dbReference type="PANTHER" id="PTHR21432:SF20">
    <property type="entry name" value="ACETYL-COA HYDROLASE"/>
    <property type="match status" value="1"/>
</dbReference>
<dbReference type="Gene3D" id="3.30.750.70">
    <property type="entry name" value="4-hydroxybutyrate coenzyme like domains"/>
    <property type="match status" value="1"/>
</dbReference>
<gene>
    <name evidence="5" type="ORF">LRS13_21355</name>
</gene>
<dbReference type="SUPFAM" id="SSF100950">
    <property type="entry name" value="NagB/RpiA/CoA transferase-like"/>
    <property type="match status" value="2"/>
</dbReference>
<dbReference type="InterPro" id="IPR037171">
    <property type="entry name" value="NagB/RpiA_transferase-like"/>
</dbReference>
<evidence type="ECO:0000256" key="2">
    <source>
        <dbReference type="ARBA" id="ARBA00022679"/>
    </source>
</evidence>
<evidence type="ECO:0000259" key="4">
    <source>
        <dbReference type="Pfam" id="PF13336"/>
    </source>
</evidence>
<dbReference type="EMBL" id="CP088295">
    <property type="protein sequence ID" value="UUY03191.1"/>
    <property type="molecule type" value="Genomic_DNA"/>
</dbReference>
<dbReference type="Pfam" id="PF02550">
    <property type="entry name" value="AcetylCoA_hydro"/>
    <property type="match status" value="1"/>
</dbReference>
<dbReference type="RefSeq" id="WP_353863703.1">
    <property type="nucleotide sequence ID" value="NZ_CP088295.1"/>
</dbReference>
<comment type="similarity">
    <text evidence="1">Belongs to the acetyl-CoA hydrolase/transferase family.</text>
</comment>
<organism evidence="5 6">
    <name type="scientific">Svornostia abyssi</name>
    <dbReference type="NCBI Taxonomy" id="2898438"/>
    <lineage>
        <taxon>Bacteria</taxon>
        <taxon>Bacillati</taxon>
        <taxon>Actinomycetota</taxon>
        <taxon>Thermoleophilia</taxon>
        <taxon>Solirubrobacterales</taxon>
        <taxon>Baekduiaceae</taxon>
        <taxon>Svornostia</taxon>
    </lineage>
</organism>
<sequence length="427" mass="45772">MSSRLPSPVPAAAVLDHVAPGADVIIPMAAGEPIATLDALEAGADRLEGVRIHQMHVLRDRPYLHGAFGDRLRHVSYFLSSIGRRAFHEGTIDYVPSNFSEVPALLRERTSCSLLIATASPPDEHGLCSLGTNAEYVARLIGRVPVFLEVNPQMPRTFGLNQVHLSQVVGWCEHDAPLVEVPPAEPDDRDHAIAAVIAERIPDGATVQSGIGAIPNAVLAALRDHRDLGIHSELLSDGVIDLVEGGAVTGVHKQHWPHTVVATFALGTRRLYDWMDDNPGVQMLPVDLVNDPRRIGAEPNFVSINATSEVDLYGQCASETVAGQYYSGTGGQADFARGAMYSEGGRAFVVLHSTTHDGRSRIGVSLTPGSVVSTMKNTVDHVVTEYGCADLRGRSLAERARALIGVAHPDHREALERDAHAGDFLPG</sequence>
<evidence type="ECO:0000313" key="6">
    <source>
        <dbReference type="Proteomes" id="UP001058860"/>
    </source>
</evidence>
<dbReference type="PANTHER" id="PTHR21432">
    <property type="entry name" value="ACETYL-COA HYDROLASE-RELATED"/>
    <property type="match status" value="1"/>
</dbReference>
<feature type="domain" description="Acetyl-CoA hydrolase/transferase C-terminal" evidence="4">
    <location>
        <begin position="267"/>
        <end position="419"/>
    </location>
</feature>